<comment type="caution">
    <text evidence="2">The sequence shown here is derived from an EMBL/GenBank/DDBJ whole genome shotgun (WGS) entry which is preliminary data.</text>
</comment>
<feature type="transmembrane region" description="Helical" evidence="1">
    <location>
        <begin position="34"/>
        <end position="53"/>
    </location>
</feature>
<reference evidence="2 3" key="1">
    <citation type="submission" date="2019-02" db="EMBL/GenBank/DDBJ databases">
        <title>Genome sequence of the sea-ice species Brumimicrobium glaciale.</title>
        <authorList>
            <person name="Bowman J.P."/>
        </authorList>
    </citation>
    <scope>NUCLEOTIDE SEQUENCE [LARGE SCALE GENOMIC DNA]</scope>
    <source>
        <strain evidence="2 3">IC156</strain>
    </source>
</reference>
<keyword evidence="1" id="KW-0472">Membrane</keyword>
<feature type="transmembrane region" description="Helical" evidence="1">
    <location>
        <begin position="7"/>
        <end position="28"/>
    </location>
</feature>
<dbReference type="OrthoDB" id="9867650at2"/>
<feature type="transmembrane region" description="Helical" evidence="1">
    <location>
        <begin position="89"/>
        <end position="106"/>
    </location>
</feature>
<evidence type="ECO:0000313" key="3">
    <source>
        <dbReference type="Proteomes" id="UP000293952"/>
    </source>
</evidence>
<organism evidence="2 3">
    <name type="scientific">Brumimicrobium glaciale</name>
    <dbReference type="NCBI Taxonomy" id="200475"/>
    <lineage>
        <taxon>Bacteria</taxon>
        <taxon>Pseudomonadati</taxon>
        <taxon>Bacteroidota</taxon>
        <taxon>Flavobacteriia</taxon>
        <taxon>Flavobacteriales</taxon>
        <taxon>Crocinitomicaceae</taxon>
        <taxon>Brumimicrobium</taxon>
    </lineage>
</organism>
<evidence type="ECO:0000313" key="2">
    <source>
        <dbReference type="EMBL" id="RYM33863.1"/>
    </source>
</evidence>
<feature type="transmembrane region" description="Helical" evidence="1">
    <location>
        <begin position="65"/>
        <end position="83"/>
    </location>
</feature>
<protein>
    <submittedName>
        <fullName evidence="2">Uncharacterized protein</fullName>
    </submittedName>
</protein>
<keyword evidence="1" id="KW-0812">Transmembrane</keyword>
<dbReference type="RefSeq" id="WP_130093304.1">
    <property type="nucleotide sequence ID" value="NZ_SETE01000003.1"/>
</dbReference>
<sequence length="114" mass="12392">MTKWGTYSIFVALLAMLLPFILIAFEATDISSSPFFPLIALVFGSLGVMIHLFSLLKSDTLNGSALLLLTSVLSIIFGFSLSSLGIPNAKYLLLMGALLVAVWIIIPNKKQEEE</sequence>
<accession>A0A4Q4KKH1</accession>
<dbReference type="Proteomes" id="UP000293952">
    <property type="component" value="Unassembled WGS sequence"/>
</dbReference>
<evidence type="ECO:0000256" key="1">
    <source>
        <dbReference type="SAM" id="Phobius"/>
    </source>
</evidence>
<dbReference type="AlphaFoldDB" id="A0A4Q4KKH1"/>
<dbReference type="EMBL" id="SETE01000003">
    <property type="protein sequence ID" value="RYM33863.1"/>
    <property type="molecule type" value="Genomic_DNA"/>
</dbReference>
<keyword evidence="3" id="KW-1185">Reference proteome</keyword>
<gene>
    <name evidence="2" type="ORF">ERX46_07820</name>
</gene>
<keyword evidence="1" id="KW-1133">Transmembrane helix</keyword>
<name>A0A4Q4KKH1_9FLAO</name>
<proteinExistence type="predicted"/>